<evidence type="ECO:0000256" key="2">
    <source>
        <dbReference type="SAM" id="Phobius"/>
    </source>
</evidence>
<reference evidence="3 4" key="1">
    <citation type="submission" date="2015-09" db="EMBL/GenBank/DDBJ databases">
        <title>Host preference determinants of Valsa canker pathogens revealed by comparative genomics.</title>
        <authorList>
            <person name="Yin Z."/>
            <person name="Huang L."/>
        </authorList>
    </citation>
    <scope>NUCLEOTIDE SEQUENCE [LARGE SCALE GENOMIC DNA]</scope>
    <source>
        <strain evidence="3 4">SXYLt</strain>
    </source>
</reference>
<keyword evidence="2" id="KW-1133">Transmembrane helix</keyword>
<keyword evidence="2" id="KW-0472">Membrane</keyword>
<sequence length="193" mass="20115">MAEYSPARTSDDCNRSIVSSPGGYTGVNITSGYGEDGPGEYFESHDSNPQDLESGYLRAAGPATQAVPTTQQFPQYYRDEARTTPGGDTVRSGISGATEKSGLTADSGAPMLPGITKSAFEEDNPKPKRKFVLCGIRKSNFFVLVVLLLFLIVAGVAVGVGVGISRTSGSSPYSKQTKDTVASTTSAATPATT</sequence>
<dbReference type="OrthoDB" id="5243531at2759"/>
<name>A0A423WYN6_9PEZI</name>
<protein>
    <submittedName>
        <fullName evidence="3">Uncharacterized protein</fullName>
    </submittedName>
</protein>
<dbReference type="AlphaFoldDB" id="A0A423WYN6"/>
<feature type="transmembrane region" description="Helical" evidence="2">
    <location>
        <begin position="141"/>
        <end position="164"/>
    </location>
</feature>
<feature type="region of interest" description="Disordered" evidence="1">
    <location>
        <begin position="81"/>
        <end position="108"/>
    </location>
</feature>
<accession>A0A423WYN6</accession>
<evidence type="ECO:0000313" key="3">
    <source>
        <dbReference type="EMBL" id="ROW08555.1"/>
    </source>
</evidence>
<evidence type="ECO:0000256" key="1">
    <source>
        <dbReference type="SAM" id="MobiDB-lite"/>
    </source>
</evidence>
<keyword evidence="2" id="KW-0812">Transmembrane</keyword>
<feature type="region of interest" description="Disordered" evidence="1">
    <location>
        <begin position="168"/>
        <end position="193"/>
    </location>
</feature>
<evidence type="ECO:0000313" key="4">
    <source>
        <dbReference type="Proteomes" id="UP000285146"/>
    </source>
</evidence>
<gene>
    <name evidence="3" type="ORF">VPNG_06211</name>
</gene>
<keyword evidence="4" id="KW-1185">Reference proteome</keyword>
<feature type="compositionally biased region" description="Low complexity" evidence="1">
    <location>
        <begin position="180"/>
        <end position="193"/>
    </location>
</feature>
<dbReference type="EMBL" id="LKEB01000034">
    <property type="protein sequence ID" value="ROW08555.1"/>
    <property type="molecule type" value="Genomic_DNA"/>
</dbReference>
<proteinExistence type="predicted"/>
<organism evidence="3 4">
    <name type="scientific">Cytospora leucostoma</name>
    <dbReference type="NCBI Taxonomy" id="1230097"/>
    <lineage>
        <taxon>Eukaryota</taxon>
        <taxon>Fungi</taxon>
        <taxon>Dikarya</taxon>
        <taxon>Ascomycota</taxon>
        <taxon>Pezizomycotina</taxon>
        <taxon>Sordariomycetes</taxon>
        <taxon>Sordariomycetidae</taxon>
        <taxon>Diaporthales</taxon>
        <taxon>Cytosporaceae</taxon>
        <taxon>Cytospora</taxon>
    </lineage>
</organism>
<comment type="caution">
    <text evidence="3">The sequence shown here is derived from an EMBL/GenBank/DDBJ whole genome shotgun (WGS) entry which is preliminary data.</text>
</comment>
<dbReference type="InParanoid" id="A0A423WYN6"/>
<feature type="region of interest" description="Disordered" evidence="1">
    <location>
        <begin position="1"/>
        <end position="49"/>
    </location>
</feature>
<dbReference type="Proteomes" id="UP000285146">
    <property type="component" value="Unassembled WGS sequence"/>
</dbReference>